<feature type="signal peptide" evidence="5">
    <location>
        <begin position="1"/>
        <end position="27"/>
    </location>
</feature>
<keyword evidence="3 5" id="KW-0732">Signal</keyword>
<dbReference type="Proteomes" id="UP001334732">
    <property type="component" value="Chromosome"/>
</dbReference>
<dbReference type="Gene3D" id="1.20.120.1490">
    <property type="match status" value="1"/>
</dbReference>
<dbReference type="EMBL" id="CP141769">
    <property type="protein sequence ID" value="WRS40395.1"/>
    <property type="molecule type" value="Genomic_DNA"/>
</dbReference>
<protein>
    <submittedName>
        <fullName evidence="6">Spy/CpxP family protein refolding chaperone</fullName>
    </submittedName>
</protein>
<organism evidence="6 7">
    <name type="scientific">Thiobacillus sedimenti</name>
    <dbReference type="NCBI Taxonomy" id="3110231"/>
    <lineage>
        <taxon>Bacteria</taxon>
        <taxon>Pseudomonadati</taxon>
        <taxon>Pseudomonadota</taxon>
        <taxon>Betaproteobacteria</taxon>
        <taxon>Nitrosomonadales</taxon>
        <taxon>Thiobacillaceae</taxon>
        <taxon>Thiobacillus</taxon>
    </lineage>
</organism>
<keyword evidence="4" id="KW-0574">Periplasm</keyword>
<dbReference type="RefSeq" id="WP_324780925.1">
    <property type="nucleotide sequence ID" value="NZ_CP141769.1"/>
</dbReference>
<evidence type="ECO:0000256" key="1">
    <source>
        <dbReference type="ARBA" id="ARBA00004418"/>
    </source>
</evidence>
<dbReference type="PANTHER" id="PTHR38102">
    <property type="entry name" value="PERIPLASMIC CHAPERONE SPY"/>
    <property type="match status" value="1"/>
</dbReference>
<feature type="chain" id="PRO_5045859914" evidence="5">
    <location>
        <begin position="28"/>
        <end position="190"/>
    </location>
</feature>
<evidence type="ECO:0000256" key="2">
    <source>
        <dbReference type="ARBA" id="ARBA00008441"/>
    </source>
</evidence>
<evidence type="ECO:0000313" key="6">
    <source>
        <dbReference type="EMBL" id="WRS40395.1"/>
    </source>
</evidence>
<proteinExistence type="inferred from homology"/>
<evidence type="ECO:0000256" key="3">
    <source>
        <dbReference type="ARBA" id="ARBA00022729"/>
    </source>
</evidence>
<sequence length="190" mass="20414">MNAPRHAKRLAACGLALALGAALPALGAEQAPPPAPAYGPGMMGYGAGPGMMGGYGMGPGMMGGYGMGPGMMGGYGMGPGMMSPFWGSGLDLTPEQQAKINRIQDETRKAHWALMGEMMNEQARLRDLYQAPKRDQAAIDSAYQAFGKLQQRMYDSAADAQKRMEAILTKEQQEKLRNYWRRGWAPAPAK</sequence>
<evidence type="ECO:0000256" key="4">
    <source>
        <dbReference type="ARBA" id="ARBA00022764"/>
    </source>
</evidence>
<dbReference type="InterPro" id="IPR052211">
    <property type="entry name" value="Cpx_auxiliary_protein"/>
</dbReference>
<accession>A0ABZ1CLY5</accession>
<gene>
    <name evidence="6" type="ORF">VA613_05855</name>
</gene>
<reference evidence="6 7" key="1">
    <citation type="submission" date="2023-12" db="EMBL/GenBank/DDBJ databases">
        <title>Thiobacillus sedimentum sp. nov., a chemolithoautotrophic sulfur-oxidizing bacterium isolated from freshwater sediment.</title>
        <authorList>
            <person name="Luo J."/>
            <person name="Dai C."/>
        </authorList>
    </citation>
    <scope>NUCLEOTIDE SEQUENCE [LARGE SCALE GENOMIC DNA]</scope>
    <source>
        <strain evidence="6 7">SCUT-2</strain>
    </source>
</reference>
<dbReference type="PANTHER" id="PTHR38102:SF1">
    <property type="entry name" value="PERIPLASMIC CHAPERONE SPY"/>
    <property type="match status" value="1"/>
</dbReference>
<name>A0ABZ1CLY5_9PROT</name>
<evidence type="ECO:0000256" key="5">
    <source>
        <dbReference type="SAM" id="SignalP"/>
    </source>
</evidence>
<keyword evidence="7" id="KW-1185">Reference proteome</keyword>
<comment type="similarity">
    <text evidence="2">Belongs to the CpxP/Spy family.</text>
</comment>
<dbReference type="Pfam" id="PF07813">
    <property type="entry name" value="LTXXQ"/>
    <property type="match status" value="1"/>
</dbReference>
<comment type="subcellular location">
    <subcellularLocation>
        <location evidence="1">Periplasm</location>
    </subcellularLocation>
</comment>
<dbReference type="InterPro" id="IPR012899">
    <property type="entry name" value="LTXXQ"/>
</dbReference>
<evidence type="ECO:0000313" key="7">
    <source>
        <dbReference type="Proteomes" id="UP001334732"/>
    </source>
</evidence>